<evidence type="ECO:0000313" key="5">
    <source>
        <dbReference type="Proteomes" id="UP000196230"/>
    </source>
</evidence>
<dbReference type="RefSeq" id="WP_180525404.1">
    <property type="nucleotide sequence ID" value="NZ_FUKP01000041.1"/>
</dbReference>
<feature type="region of interest" description="Disordered" evidence="2">
    <location>
        <begin position="422"/>
        <end position="455"/>
    </location>
</feature>
<dbReference type="InterPro" id="IPR057666">
    <property type="entry name" value="DrpA_SLOG"/>
</dbReference>
<dbReference type="GO" id="GO:0009294">
    <property type="term" value="P:DNA-mediated transformation"/>
    <property type="evidence" value="ECO:0007669"/>
    <property type="project" value="InterPro"/>
</dbReference>
<dbReference type="SUPFAM" id="SSF102405">
    <property type="entry name" value="MCP/YpsA-like"/>
    <property type="match status" value="1"/>
</dbReference>
<protein>
    <submittedName>
        <fullName evidence="4">Rossmann fold nucleotide-binding protein Smf possibly involved in DNA uptake</fullName>
    </submittedName>
</protein>
<dbReference type="Gene3D" id="3.40.50.450">
    <property type="match status" value="1"/>
</dbReference>
<evidence type="ECO:0000259" key="3">
    <source>
        <dbReference type="Pfam" id="PF02481"/>
    </source>
</evidence>
<evidence type="ECO:0000313" key="4">
    <source>
        <dbReference type="EMBL" id="SJN26654.1"/>
    </source>
</evidence>
<feature type="region of interest" description="Disordered" evidence="2">
    <location>
        <begin position="346"/>
        <end position="375"/>
    </location>
</feature>
<name>A0A1R4J3Y9_9MICC</name>
<dbReference type="PANTHER" id="PTHR43022">
    <property type="entry name" value="PROTEIN SMF"/>
    <property type="match status" value="1"/>
</dbReference>
<accession>A0A1R4J3Y9</accession>
<comment type="similarity">
    <text evidence="1">Belongs to the DprA/Smf family.</text>
</comment>
<dbReference type="EMBL" id="FUKP01000041">
    <property type="protein sequence ID" value="SJN26654.1"/>
    <property type="molecule type" value="Genomic_DNA"/>
</dbReference>
<sequence>MTPNPTTRPLAGLDAPTAASDRPRHRDSVRLARAALTRLIEPGDETALTVIDVLGAEHALVVLTGRCRPTGEEEDALAEACGAGGDSWRRRFAAGLRRWGTRSTTLAPERDLVAMHRLGGGLLVPEDAAWPSCLDDLGHRRPIALWTRGPGVLPEQARTLAVVGSREATPYGRAVTGQVVAPLAAEGVTVLSGGAYGIDGHAHRVALEAGHGRPPTVAVLAGGLDRFYPAGHEDLLRAVMDQGLLLSEMPPGASPTRHRFLHRNRLIAGLAAGVLVVEARWRSGAQNTASHALGLGRELGVVPGPITSPSSAGCHRLLRDTPARLVTDVDGVRELLGAGGSCGPLPAAHGPAGTPSSPSAHAAAPAGGRQARPEDALSEQELLVFDALPVRAHATLDRLTVAAGMPVPMLLPVLQRLARAGLAEERDRRWRREPRAAARRAGSAGAATEESTMKG</sequence>
<feature type="region of interest" description="Disordered" evidence="2">
    <location>
        <begin position="1"/>
        <end position="26"/>
    </location>
</feature>
<evidence type="ECO:0000256" key="1">
    <source>
        <dbReference type="ARBA" id="ARBA00006525"/>
    </source>
</evidence>
<dbReference type="Pfam" id="PF02481">
    <property type="entry name" value="DNA_processg_A"/>
    <property type="match status" value="1"/>
</dbReference>
<dbReference type="Proteomes" id="UP000196230">
    <property type="component" value="Unassembled WGS sequence"/>
</dbReference>
<feature type="domain" description="Smf/DprA SLOG" evidence="3">
    <location>
        <begin position="123"/>
        <end position="334"/>
    </location>
</feature>
<organism evidence="4 5">
    <name type="scientific">Micrococcus lylae</name>
    <dbReference type="NCBI Taxonomy" id="1273"/>
    <lineage>
        <taxon>Bacteria</taxon>
        <taxon>Bacillati</taxon>
        <taxon>Actinomycetota</taxon>
        <taxon>Actinomycetes</taxon>
        <taxon>Micrococcales</taxon>
        <taxon>Micrococcaceae</taxon>
        <taxon>Micrococcus</taxon>
    </lineage>
</organism>
<feature type="compositionally biased region" description="Low complexity" evidence="2">
    <location>
        <begin position="439"/>
        <end position="455"/>
    </location>
</feature>
<reference evidence="4 5" key="1">
    <citation type="submission" date="2017-02" db="EMBL/GenBank/DDBJ databases">
        <authorList>
            <person name="Peterson S.W."/>
        </authorList>
    </citation>
    <scope>NUCLEOTIDE SEQUENCE [LARGE SCALE GENOMIC DNA]</scope>
    <source>
        <strain evidence="4 5">2B3F</strain>
    </source>
</reference>
<feature type="compositionally biased region" description="Low complexity" evidence="2">
    <location>
        <begin position="346"/>
        <end position="368"/>
    </location>
</feature>
<dbReference type="InterPro" id="IPR003488">
    <property type="entry name" value="DprA"/>
</dbReference>
<dbReference type="NCBIfam" id="TIGR00732">
    <property type="entry name" value="dprA"/>
    <property type="match status" value="1"/>
</dbReference>
<gene>
    <name evidence="4" type="ORF">FM125_06270</name>
</gene>
<dbReference type="AlphaFoldDB" id="A0A1R4J3Y9"/>
<evidence type="ECO:0000256" key="2">
    <source>
        <dbReference type="SAM" id="MobiDB-lite"/>
    </source>
</evidence>
<feature type="compositionally biased region" description="Basic and acidic residues" evidence="2">
    <location>
        <begin position="422"/>
        <end position="436"/>
    </location>
</feature>
<proteinExistence type="inferred from homology"/>
<dbReference type="PANTHER" id="PTHR43022:SF1">
    <property type="entry name" value="PROTEIN SMF"/>
    <property type="match status" value="1"/>
</dbReference>